<dbReference type="EMBL" id="SACO01000014">
    <property type="protein sequence ID" value="RVU03496.1"/>
    <property type="molecule type" value="Genomic_DNA"/>
</dbReference>
<keyword evidence="1" id="KW-1133">Transmembrane helix</keyword>
<name>A0A437N0Q1_9SPHN</name>
<dbReference type="AlphaFoldDB" id="A0A437N0Q1"/>
<sequence>MADDNLHIAFGEVKGRLDIVIDQNREDRALLLKICDSIDKRVSVLEAHMATTKSTNGLVRWAGLAIASAVASVLGWFLQHFWSVLK</sequence>
<organism evidence="2 3">
    <name type="scientific">Novosphingobium umbonatum</name>
    <dbReference type="NCBI Taxonomy" id="1908524"/>
    <lineage>
        <taxon>Bacteria</taxon>
        <taxon>Pseudomonadati</taxon>
        <taxon>Pseudomonadota</taxon>
        <taxon>Alphaproteobacteria</taxon>
        <taxon>Sphingomonadales</taxon>
        <taxon>Sphingomonadaceae</taxon>
        <taxon>Novosphingobium</taxon>
    </lineage>
</organism>
<keyword evidence="1" id="KW-0472">Membrane</keyword>
<reference evidence="2 3" key="1">
    <citation type="submission" date="2019-01" db="EMBL/GenBank/DDBJ databases">
        <authorList>
            <person name="Chen W.-M."/>
        </authorList>
    </citation>
    <scope>NUCLEOTIDE SEQUENCE [LARGE SCALE GENOMIC DNA]</scope>
    <source>
        <strain evidence="2 3">FSY-9</strain>
    </source>
</reference>
<feature type="transmembrane region" description="Helical" evidence="1">
    <location>
        <begin position="58"/>
        <end position="78"/>
    </location>
</feature>
<keyword evidence="3" id="KW-1185">Reference proteome</keyword>
<dbReference type="Proteomes" id="UP000282837">
    <property type="component" value="Unassembled WGS sequence"/>
</dbReference>
<evidence type="ECO:0000313" key="2">
    <source>
        <dbReference type="EMBL" id="RVU03496.1"/>
    </source>
</evidence>
<dbReference type="RefSeq" id="WP_127711125.1">
    <property type="nucleotide sequence ID" value="NZ_SACO01000014.1"/>
</dbReference>
<accession>A0A437N0Q1</accession>
<keyword evidence="1" id="KW-0812">Transmembrane</keyword>
<evidence type="ECO:0000256" key="1">
    <source>
        <dbReference type="SAM" id="Phobius"/>
    </source>
</evidence>
<gene>
    <name evidence="2" type="ORF">EOE18_15345</name>
</gene>
<evidence type="ECO:0000313" key="3">
    <source>
        <dbReference type="Proteomes" id="UP000282837"/>
    </source>
</evidence>
<proteinExistence type="predicted"/>
<protein>
    <submittedName>
        <fullName evidence="2">Uncharacterized protein</fullName>
    </submittedName>
</protein>
<comment type="caution">
    <text evidence="2">The sequence shown here is derived from an EMBL/GenBank/DDBJ whole genome shotgun (WGS) entry which is preliminary data.</text>
</comment>